<name>A0A158ILA0_9BURK</name>
<dbReference type="Gene3D" id="1.10.10.10">
    <property type="entry name" value="Winged helix-like DNA-binding domain superfamily/Winged helix DNA-binding domain"/>
    <property type="match status" value="1"/>
</dbReference>
<keyword evidence="1" id="KW-0805">Transcription regulation</keyword>
<dbReference type="Proteomes" id="UP000054977">
    <property type="component" value="Unassembled WGS sequence"/>
</dbReference>
<evidence type="ECO:0000259" key="4">
    <source>
        <dbReference type="PROSITE" id="PS50995"/>
    </source>
</evidence>
<reference evidence="5" key="1">
    <citation type="submission" date="2016-01" db="EMBL/GenBank/DDBJ databases">
        <authorList>
            <person name="Peeters C."/>
        </authorList>
    </citation>
    <scope>NUCLEOTIDE SEQUENCE [LARGE SCALE GENOMIC DNA]</scope>
    <source>
        <strain evidence="5">LMG 22934</strain>
    </source>
</reference>
<evidence type="ECO:0000313" key="6">
    <source>
        <dbReference type="Proteomes" id="UP000054977"/>
    </source>
</evidence>
<keyword evidence="3" id="KW-0804">Transcription</keyword>
<keyword evidence="6" id="KW-1185">Reference proteome</keyword>
<organism evidence="5 6">
    <name type="scientific">Caballeronia humi</name>
    <dbReference type="NCBI Taxonomy" id="326474"/>
    <lineage>
        <taxon>Bacteria</taxon>
        <taxon>Pseudomonadati</taxon>
        <taxon>Pseudomonadota</taxon>
        <taxon>Betaproteobacteria</taxon>
        <taxon>Burkholderiales</taxon>
        <taxon>Burkholderiaceae</taxon>
        <taxon>Caballeronia</taxon>
    </lineage>
</organism>
<gene>
    <name evidence="5" type="ORF">AWB65_05035</name>
</gene>
<accession>A0A158ILA0</accession>
<dbReference type="Pfam" id="PF12802">
    <property type="entry name" value="MarR_2"/>
    <property type="match status" value="1"/>
</dbReference>
<dbReference type="EMBL" id="FCNW02000036">
    <property type="protein sequence ID" value="SAL57354.1"/>
    <property type="molecule type" value="Genomic_DNA"/>
</dbReference>
<dbReference type="InterPro" id="IPR000835">
    <property type="entry name" value="HTH_MarR-typ"/>
</dbReference>
<comment type="caution">
    <text evidence="5">The sequence shown here is derived from an EMBL/GenBank/DDBJ whole genome shotgun (WGS) entry which is preliminary data.</text>
</comment>
<protein>
    <submittedName>
        <fullName evidence="5">MarR family transcriptional regulator</fullName>
    </submittedName>
</protein>
<feature type="domain" description="HTH marR-type" evidence="4">
    <location>
        <begin position="3"/>
        <end position="138"/>
    </location>
</feature>
<proteinExistence type="predicted"/>
<dbReference type="SUPFAM" id="SSF46785">
    <property type="entry name" value="Winged helix' DNA-binding domain"/>
    <property type="match status" value="1"/>
</dbReference>
<dbReference type="SMART" id="SM00347">
    <property type="entry name" value="HTH_MARR"/>
    <property type="match status" value="1"/>
</dbReference>
<evidence type="ECO:0000313" key="5">
    <source>
        <dbReference type="EMBL" id="SAL57354.1"/>
    </source>
</evidence>
<evidence type="ECO:0000256" key="3">
    <source>
        <dbReference type="ARBA" id="ARBA00023163"/>
    </source>
</evidence>
<dbReference type="GO" id="GO:0003700">
    <property type="term" value="F:DNA-binding transcription factor activity"/>
    <property type="evidence" value="ECO:0007669"/>
    <property type="project" value="InterPro"/>
</dbReference>
<evidence type="ECO:0000256" key="2">
    <source>
        <dbReference type="ARBA" id="ARBA00023125"/>
    </source>
</evidence>
<dbReference type="PANTHER" id="PTHR42756:SF1">
    <property type="entry name" value="TRANSCRIPTIONAL REPRESSOR OF EMRAB OPERON"/>
    <property type="match status" value="1"/>
</dbReference>
<keyword evidence="2" id="KW-0238">DNA-binding</keyword>
<evidence type="ECO:0000256" key="1">
    <source>
        <dbReference type="ARBA" id="ARBA00023015"/>
    </source>
</evidence>
<dbReference type="PRINTS" id="PR00598">
    <property type="entry name" value="HTHMARR"/>
</dbReference>
<dbReference type="InterPro" id="IPR036390">
    <property type="entry name" value="WH_DNA-bd_sf"/>
</dbReference>
<dbReference type="PROSITE" id="PS50995">
    <property type="entry name" value="HTH_MARR_2"/>
    <property type="match status" value="1"/>
</dbReference>
<dbReference type="RefSeq" id="WP_087669723.1">
    <property type="nucleotide sequence ID" value="NZ_FCNW02000036.1"/>
</dbReference>
<dbReference type="STRING" id="326474.AWB65_05035"/>
<dbReference type="OrthoDB" id="8898282at2"/>
<dbReference type="GO" id="GO:0003677">
    <property type="term" value="F:DNA binding"/>
    <property type="evidence" value="ECO:0007669"/>
    <property type="project" value="UniProtKB-KW"/>
</dbReference>
<dbReference type="InterPro" id="IPR036388">
    <property type="entry name" value="WH-like_DNA-bd_sf"/>
</dbReference>
<dbReference type="AlphaFoldDB" id="A0A158ILA0"/>
<dbReference type="PANTHER" id="PTHR42756">
    <property type="entry name" value="TRANSCRIPTIONAL REGULATOR, MARR"/>
    <property type="match status" value="1"/>
</dbReference>
<sequence>MFDQCLYFNTTALARVLEREWTKAFKPFGLTPSQAFMLRAILDKPGLLQSELAAGLAISRPTATRSLDGLQKMALIERWSTDRDGRESAVHATERGKSMKADLNAASAEVTKRLKKKLGAAHFDDSVLKMKGIRALLD</sequence>